<keyword evidence="9" id="KW-0862">Zinc</keyword>
<dbReference type="SMART" id="SM00184">
    <property type="entry name" value="RING"/>
    <property type="match status" value="1"/>
</dbReference>
<dbReference type="PANTHER" id="PTHR22996:SF4">
    <property type="entry name" value="E3 UBIQUITIN-PROTEIN LIGASE LUL4-RELATED"/>
    <property type="match status" value="1"/>
</dbReference>
<feature type="compositionally biased region" description="Low complexity" evidence="13">
    <location>
        <begin position="27"/>
        <end position="39"/>
    </location>
</feature>
<evidence type="ECO:0000256" key="1">
    <source>
        <dbReference type="ARBA" id="ARBA00000900"/>
    </source>
</evidence>
<dbReference type="Proteomes" id="UP001279734">
    <property type="component" value="Unassembled WGS sequence"/>
</dbReference>
<comment type="catalytic activity">
    <reaction evidence="1">
        <text>S-ubiquitinyl-[E2 ubiquitin-conjugating enzyme]-L-cysteine + [acceptor protein]-L-lysine = [E2 ubiquitin-conjugating enzyme]-L-cysteine + N(6)-ubiquitinyl-[acceptor protein]-L-lysine.</text>
        <dbReference type="EC" id="2.3.2.27"/>
    </reaction>
</comment>
<dbReference type="FunFam" id="3.30.40.10:FF:000115">
    <property type="entry name" value="probable E3 ubiquitin-protein ligase LOG2"/>
    <property type="match status" value="1"/>
</dbReference>
<dbReference type="InterPro" id="IPR045194">
    <property type="entry name" value="MGRN1/RNF157-like"/>
</dbReference>
<comment type="caution">
    <text evidence="15">The sequence shown here is derived from an EMBL/GenBank/DDBJ whole genome shotgun (WGS) entry which is preliminary data.</text>
</comment>
<evidence type="ECO:0000256" key="9">
    <source>
        <dbReference type="ARBA" id="ARBA00022833"/>
    </source>
</evidence>
<comment type="similarity">
    <text evidence="11">Belongs to the RING-type zinc finger family. LOG2 subfamily.</text>
</comment>
<accession>A0AAD3SCQ2</accession>
<evidence type="ECO:0000256" key="2">
    <source>
        <dbReference type="ARBA" id="ARBA00004906"/>
    </source>
</evidence>
<evidence type="ECO:0000256" key="7">
    <source>
        <dbReference type="ARBA" id="ARBA00022771"/>
    </source>
</evidence>
<dbReference type="InterPro" id="IPR058981">
    <property type="entry name" value="MGRN1/RNF157-like_N"/>
</dbReference>
<keyword evidence="4" id="KW-0808">Transferase</keyword>
<dbReference type="InterPro" id="IPR013083">
    <property type="entry name" value="Znf_RING/FYVE/PHD"/>
</dbReference>
<keyword evidence="7 12" id="KW-0863">Zinc-finger</keyword>
<evidence type="ECO:0000313" key="16">
    <source>
        <dbReference type="Proteomes" id="UP001279734"/>
    </source>
</evidence>
<dbReference type="Gene3D" id="3.30.40.10">
    <property type="entry name" value="Zinc/RING finger domain, C3HC4 (zinc finger)"/>
    <property type="match status" value="1"/>
</dbReference>
<dbReference type="Pfam" id="PF13920">
    <property type="entry name" value="zf-C3HC4_3"/>
    <property type="match status" value="1"/>
</dbReference>
<dbReference type="InterPro" id="IPR045195">
    <property type="entry name" value="LOG2-like_mRING_C3HC5"/>
</dbReference>
<evidence type="ECO:0000313" key="15">
    <source>
        <dbReference type="EMBL" id="GMH08396.1"/>
    </source>
</evidence>
<evidence type="ECO:0000256" key="6">
    <source>
        <dbReference type="ARBA" id="ARBA00022723"/>
    </source>
</evidence>
<evidence type="ECO:0000256" key="13">
    <source>
        <dbReference type="SAM" id="MobiDB-lite"/>
    </source>
</evidence>
<gene>
    <name evidence="15" type="ORF">Nepgr_010236</name>
</gene>
<evidence type="ECO:0000256" key="10">
    <source>
        <dbReference type="ARBA" id="ARBA00023288"/>
    </source>
</evidence>
<dbReference type="GO" id="GO:0008270">
    <property type="term" value="F:zinc ion binding"/>
    <property type="evidence" value="ECO:0007669"/>
    <property type="project" value="UniProtKB-KW"/>
</dbReference>
<dbReference type="PANTHER" id="PTHR22996">
    <property type="entry name" value="MAHOGUNIN"/>
    <property type="match status" value="1"/>
</dbReference>
<evidence type="ECO:0000256" key="3">
    <source>
        <dbReference type="ARBA" id="ARBA00012483"/>
    </source>
</evidence>
<dbReference type="PROSITE" id="PS50089">
    <property type="entry name" value="ZF_RING_2"/>
    <property type="match status" value="1"/>
</dbReference>
<dbReference type="EMBL" id="BSYO01000008">
    <property type="protein sequence ID" value="GMH08396.1"/>
    <property type="molecule type" value="Genomic_DNA"/>
</dbReference>
<dbReference type="EC" id="2.3.2.27" evidence="3"/>
<keyword evidence="8" id="KW-0833">Ubl conjugation pathway</keyword>
<name>A0AAD3SCQ2_NEPGR</name>
<keyword evidence="16" id="KW-1185">Reference proteome</keyword>
<dbReference type="GO" id="GO:0061630">
    <property type="term" value="F:ubiquitin protein ligase activity"/>
    <property type="evidence" value="ECO:0007669"/>
    <property type="project" value="UniProtKB-EC"/>
</dbReference>
<protein>
    <recommendedName>
        <fullName evidence="3">RING-type E3 ubiquitin transferase</fullName>
        <ecNumber evidence="3">2.3.2.27</ecNumber>
    </recommendedName>
</protein>
<dbReference type="AlphaFoldDB" id="A0AAD3SCQ2"/>
<evidence type="ECO:0000256" key="12">
    <source>
        <dbReference type="PROSITE-ProRule" id="PRU00175"/>
    </source>
</evidence>
<dbReference type="GO" id="GO:0016567">
    <property type="term" value="P:protein ubiquitination"/>
    <property type="evidence" value="ECO:0007669"/>
    <property type="project" value="TreeGrafter"/>
</dbReference>
<evidence type="ECO:0000256" key="11">
    <source>
        <dbReference type="ARBA" id="ARBA00025721"/>
    </source>
</evidence>
<evidence type="ECO:0000256" key="8">
    <source>
        <dbReference type="ARBA" id="ARBA00022786"/>
    </source>
</evidence>
<organism evidence="15 16">
    <name type="scientific">Nepenthes gracilis</name>
    <name type="common">Slender pitcher plant</name>
    <dbReference type="NCBI Taxonomy" id="150966"/>
    <lineage>
        <taxon>Eukaryota</taxon>
        <taxon>Viridiplantae</taxon>
        <taxon>Streptophyta</taxon>
        <taxon>Embryophyta</taxon>
        <taxon>Tracheophyta</taxon>
        <taxon>Spermatophyta</taxon>
        <taxon>Magnoliopsida</taxon>
        <taxon>eudicotyledons</taxon>
        <taxon>Gunneridae</taxon>
        <taxon>Pentapetalae</taxon>
        <taxon>Caryophyllales</taxon>
        <taxon>Nepenthaceae</taxon>
        <taxon>Nepenthes</taxon>
    </lineage>
</organism>
<feature type="domain" description="RING-type" evidence="14">
    <location>
        <begin position="318"/>
        <end position="357"/>
    </location>
</feature>
<sequence length="433" mass="49002">MGISWSSGRRNSRPYYQNPPASHQLAPSTPYYYGPEPSSSLPPPLPPGPRPPPPLPPQNYVFAANAPYPTTQYSFPPPNYYYRGFYNPSNYSDPLMGVNQSNGWPQIAPSAVSQPPPYVEHQAAKKVKNDVNVRKETIRLVIDEGNPDHYLVSFVFDALFDGSITVYYFAKEEANCKFTPIFPEAYMPVKIPFQKGLGQKFQQPSGEGIDLGFFELEDLAKPSPDEDVYPLVISAEVFSTLNLTDDEDASDNQLDRSPHIQITQAVLEKKNDEAFQVKVMRQILWIDGVRYELRDLYGLGNSDSHSQGFNDDDPGKECVICMTEPKDTAVLPCRHLCMCSECAKELRLQSDKCPICRQPIEELIEIRINTGTRFDEALLVEQEAKNPFSSWKNIQCLFQIRTISRLISLINLVILTRLHNQALRDPCRYVALL</sequence>
<evidence type="ECO:0000256" key="5">
    <source>
        <dbReference type="ARBA" id="ARBA00022707"/>
    </source>
</evidence>
<reference evidence="15" key="1">
    <citation type="submission" date="2023-05" db="EMBL/GenBank/DDBJ databases">
        <title>Nepenthes gracilis genome sequencing.</title>
        <authorList>
            <person name="Fukushima K."/>
        </authorList>
    </citation>
    <scope>NUCLEOTIDE SEQUENCE</scope>
    <source>
        <strain evidence="15">SING2019-196</strain>
    </source>
</reference>
<dbReference type="CDD" id="cd16789">
    <property type="entry name" value="mRING-HC-C3HC5_MGRN1-like"/>
    <property type="match status" value="1"/>
</dbReference>
<evidence type="ECO:0000256" key="4">
    <source>
        <dbReference type="ARBA" id="ARBA00022679"/>
    </source>
</evidence>
<dbReference type="InterPro" id="IPR001841">
    <property type="entry name" value="Znf_RING"/>
</dbReference>
<keyword evidence="10" id="KW-0449">Lipoprotein</keyword>
<feature type="compositionally biased region" description="Pro residues" evidence="13">
    <location>
        <begin position="40"/>
        <end position="57"/>
    </location>
</feature>
<dbReference type="SUPFAM" id="SSF57850">
    <property type="entry name" value="RING/U-box"/>
    <property type="match status" value="1"/>
</dbReference>
<evidence type="ECO:0000259" key="14">
    <source>
        <dbReference type="PROSITE" id="PS50089"/>
    </source>
</evidence>
<feature type="region of interest" description="Disordered" evidence="13">
    <location>
        <begin position="1"/>
        <end position="58"/>
    </location>
</feature>
<comment type="pathway">
    <text evidence="2">Protein modification; protein ubiquitination.</text>
</comment>
<keyword evidence="5" id="KW-0519">Myristate</keyword>
<dbReference type="Pfam" id="PF26192">
    <property type="entry name" value="RNF157-like_N"/>
    <property type="match status" value="1"/>
</dbReference>
<keyword evidence="6" id="KW-0479">Metal-binding</keyword>
<proteinExistence type="inferred from homology"/>